<dbReference type="SUPFAM" id="SSF161098">
    <property type="entry name" value="MetI-like"/>
    <property type="match status" value="1"/>
</dbReference>
<evidence type="ECO:0000256" key="5">
    <source>
        <dbReference type="ARBA" id="ARBA00022692"/>
    </source>
</evidence>
<keyword evidence="4" id="KW-1003">Cell membrane</keyword>
<dbReference type="InterPro" id="IPR010065">
    <property type="entry name" value="AA_ABC_transptr_permease_3TM"/>
</dbReference>
<feature type="transmembrane region" description="Helical" evidence="9">
    <location>
        <begin position="53"/>
        <end position="73"/>
    </location>
</feature>
<dbReference type="Proteomes" id="UP000250434">
    <property type="component" value="Chromosome"/>
</dbReference>
<protein>
    <submittedName>
        <fullName evidence="11">Amino acid ABC transporter permease</fullName>
    </submittedName>
</protein>
<evidence type="ECO:0000259" key="10">
    <source>
        <dbReference type="PROSITE" id="PS50928"/>
    </source>
</evidence>
<dbReference type="PANTHER" id="PTHR30614">
    <property type="entry name" value="MEMBRANE COMPONENT OF AMINO ACID ABC TRANSPORTER"/>
    <property type="match status" value="1"/>
</dbReference>
<evidence type="ECO:0000256" key="3">
    <source>
        <dbReference type="ARBA" id="ARBA00022448"/>
    </source>
</evidence>
<evidence type="ECO:0000256" key="6">
    <source>
        <dbReference type="ARBA" id="ARBA00022970"/>
    </source>
</evidence>
<feature type="domain" description="ABC transmembrane type-1" evidence="10">
    <location>
        <begin position="15"/>
        <end position="203"/>
    </location>
</feature>
<keyword evidence="5 9" id="KW-0812">Transmembrane</keyword>
<sequence length="214" mass="23029">MDVLLDNFGTFAEGVLTTIELTTLSFAGALAIALVIVTFRVSPVRPLRFFGTAYVELFQNVPLLLWILFFVFGLPKLGIQFELFTTAVLAVSMYSAAYYAEALRTGINTVSTGQAEAARALGLGFGQSLRWVILPQALRSVVQPLGNLTVMLLMNTALAAGAGLVELSTAANRVNLVEAEPILIFSGAAVVYALLALVITGVTRLLERRLVIHR</sequence>
<feature type="transmembrane region" description="Helical" evidence="9">
    <location>
        <begin position="79"/>
        <end position="100"/>
    </location>
</feature>
<proteinExistence type="inferred from homology"/>
<comment type="similarity">
    <text evidence="2">Belongs to the binding-protein-dependent transport system permease family. HisMQ subfamily.</text>
</comment>
<dbReference type="InterPro" id="IPR043429">
    <property type="entry name" value="ArtM/GltK/GlnP/TcyL/YhdX-like"/>
</dbReference>
<keyword evidence="6" id="KW-0029">Amino-acid transport</keyword>
<dbReference type="InterPro" id="IPR035906">
    <property type="entry name" value="MetI-like_sf"/>
</dbReference>
<reference evidence="11 12" key="1">
    <citation type="submission" date="2016-04" db="EMBL/GenBank/DDBJ databases">
        <title>Complete genome sequence and analysis of deep-sea sediment isolate, Amycolatopsis sp. WP1.</title>
        <authorList>
            <person name="Wang H."/>
            <person name="Chen S."/>
            <person name="Wu Q."/>
        </authorList>
    </citation>
    <scope>NUCLEOTIDE SEQUENCE [LARGE SCALE GENOMIC DNA]</scope>
    <source>
        <strain evidence="11 12">WP1</strain>
    </source>
</reference>
<evidence type="ECO:0000256" key="2">
    <source>
        <dbReference type="ARBA" id="ARBA00010072"/>
    </source>
</evidence>
<dbReference type="KEGG" id="aab:A4R43_30520"/>
<comment type="subcellular location">
    <subcellularLocation>
        <location evidence="1 9">Cell membrane</location>
        <topology evidence="1 9">Multi-pass membrane protein</topology>
    </subcellularLocation>
</comment>
<evidence type="ECO:0000256" key="9">
    <source>
        <dbReference type="RuleBase" id="RU363032"/>
    </source>
</evidence>
<keyword evidence="12" id="KW-1185">Reference proteome</keyword>
<dbReference type="Pfam" id="PF00528">
    <property type="entry name" value="BPD_transp_1"/>
    <property type="match status" value="1"/>
</dbReference>
<keyword evidence="7 9" id="KW-1133">Transmembrane helix</keyword>
<dbReference type="RefSeq" id="WP_113695315.1">
    <property type="nucleotide sequence ID" value="NZ_CP015163.1"/>
</dbReference>
<evidence type="ECO:0000313" key="12">
    <source>
        <dbReference type="Proteomes" id="UP000250434"/>
    </source>
</evidence>
<dbReference type="AlphaFoldDB" id="A0A344LDY8"/>
<feature type="transmembrane region" description="Helical" evidence="9">
    <location>
        <begin position="21"/>
        <end position="41"/>
    </location>
</feature>
<dbReference type="EMBL" id="CP015163">
    <property type="protein sequence ID" value="AXB46262.1"/>
    <property type="molecule type" value="Genomic_DNA"/>
</dbReference>
<evidence type="ECO:0000256" key="8">
    <source>
        <dbReference type="ARBA" id="ARBA00023136"/>
    </source>
</evidence>
<dbReference type="PANTHER" id="PTHR30614:SF37">
    <property type="entry name" value="AMINO-ACID ABC TRANSPORTER PERMEASE PROTEIN YHDX-RELATED"/>
    <property type="match status" value="1"/>
</dbReference>
<gene>
    <name evidence="11" type="ORF">A4R43_30520</name>
</gene>
<dbReference type="PROSITE" id="PS50928">
    <property type="entry name" value="ABC_TM1"/>
    <property type="match status" value="1"/>
</dbReference>
<evidence type="ECO:0000313" key="11">
    <source>
        <dbReference type="EMBL" id="AXB46262.1"/>
    </source>
</evidence>
<organism evidence="11 12">
    <name type="scientific">Amycolatopsis albispora</name>
    <dbReference type="NCBI Taxonomy" id="1804986"/>
    <lineage>
        <taxon>Bacteria</taxon>
        <taxon>Bacillati</taxon>
        <taxon>Actinomycetota</taxon>
        <taxon>Actinomycetes</taxon>
        <taxon>Pseudonocardiales</taxon>
        <taxon>Pseudonocardiaceae</taxon>
        <taxon>Amycolatopsis</taxon>
    </lineage>
</organism>
<dbReference type="InterPro" id="IPR000515">
    <property type="entry name" value="MetI-like"/>
</dbReference>
<dbReference type="OrthoDB" id="3181282at2"/>
<evidence type="ECO:0000256" key="4">
    <source>
        <dbReference type="ARBA" id="ARBA00022475"/>
    </source>
</evidence>
<dbReference type="CDD" id="cd06261">
    <property type="entry name" value="TM_PBP2"/>
    <property type="match status" value="1"/>
</dbReference>
<dbReference type="GO" id="GO:0006865">
    <property type="term" value="P:amino acid transport"/>
    <property type="evidence" value="ECO:0007669"/>
    <property type="project" value="UniProtKB-KW"/>
</dbReference>
<accession>A0A344LDY8</accession>
<dbReference type="Gene3D" id="1.10.3720.10">
    <property type="entry name" value="MetI-like"/>
    <property type="match status" value="1"/>
</dbReference>
<evidence type="ECO:0000256" key="7">
    <source>
        <dbReference type="ARBA" id="ARBA00022989"/>
    </source>
</evidence>
<feature type="transmembrane region" description="Helical" evidence="9">
    <location>
        <begin position="182"/>
        <end position="206"/>
    </location>
</feature>
<feature type="transmembrane region" description="Helical" evidence="9">
    <location>
        <begin position="148"/>
        <end position="170"/>
    </location>
</feature>
<dbReference type="GO" id="GO:0043190">
    <property type="term" value="C:ATP-binding cassette (ABC) transporter complex"/>
    <property type="evidence" value="ECO:0007669"/>
    <property type="project" value="InterPro"/>
</dbReference>
<evidence type="ECO:0000256" key="1">
    <source>
        <dbReference type="ARBA" id="ARBA00004651"/>
    </source>
</evidence>
<keyword evidence="8 9" id="KW-0472">Membrane</keyword>
<name>A0A344LDY8_9PSEU</name>
<dbReference type="NCBIfam" id="TIGR01726">
    <property type="entry name" value="HEQRo_perm_3TM"/>
    <property type="match status" value="1"/>
</dbReference>
<keyword evidence="3 9" id="KW-0813">Transport</keyword>
<dbReference type="GO" id="GO:0022857">
    <property type="term" value="F:transmembrane transporter activity"/>
    <property type="evidence" value="ECO:0007669"/>
    <property type="project" value="InterPro"/>
</dbReference>